<organism evidence="1 2">
    <name type="scientific">Synaphobranchus kaupii</name>
    <name type="common">Kaup's arrowtooth eel</name>
    <dbReference type="NCBI Taxonomy" id="118154"/>
    <lineage>
        <taxon>Eukaryota</taxon>
        <taxon>Metazoa</taxon>
        <taxon>Chordata</taxon>
        <taxon>Craniata</taxon>
        <taxon>Vertebrata</taxon>
        <taxon>Euteleostomi</taxon>
        <taxon>Actinopterygii</taxon>
        <taxon>Neopterygii</taxon>
        <taxon>Teleostei</taxon>
        <taxon>Anguilliformes</taxon>
        <taxon>Synaphobranchidae</taxon>
        <taxon>Synaphobranchus</taxon>
    </lineage>
</organism>
<evidence type="ECO:0000313" key="2">
    <source>
        <dbReference type="Proteomes" id="UP001152622"/>
    </source>
</evidence>
<evidence type="ECO:0000313" key="1">
    <source>
        <dbReference type="EMBL" id="KAJ8364758.1"/>
    </source>
</evidence>
<dbReference type="Proteomes" id="UP001152622">
    <property type="component" value="Chromosome 4"/>
</dbReference>
<sequence length="151" mass="15936">MINGDILEPVEGAVVPDDTAVVQDEDDPQNGEHMRSHLAAALTGSSLRCLLLPGPGCLSCSGSGAENEEASAETVEGSPQDEVIRQGGLMDGFLPIASSIRENHFHVPAVTSPDSVPDPDGGFWSSCNIIGNTFGPAHWDLKEIRLKSHHV</sequence>
<dbReference type="EMBL" id="JAINUF010000004">
    <property type="protein sequence ID" value="KAJ8364758.1"/>
    <property type="molecule type" value="Genomic_DNA"/>
</dbReference>
<name>A0A9Q1J3S9_SYNKA</name>
<keyword evidence="2" id="KW-1185">Reference proteome</keyword>
<reference evidence="1" key="1">
    <citation type="journal article" date="2023" name="Science">
        <title>Genome structures resolve the early diversification of teleost fishes.</title>
        <authorList>
            <person name="Parey E."/>
            <person name="Louis A."/>
            <person name="Montfort J."/>
            <person name="Bouchez O."/>
            <person name="Roques C."/>
            <person name="Iampietro C."/>
            <person name="Lluch J."/>
            <person name="Castinel A."/>
            <person name="Donnadieu C."/>
            <person name="Desvignes T."/>
            <person name="Floi Bucao C."/>
            <person name="Jouanno E."/>
            <person name="Wen M."/>
            <person name="Mejri S."/>
            <person name="Dirks R."/>
            <person name="Jansen H."/>
            <person name="Henkel C."/>
            <person name="Chen W.J."/>
            <person name="Zahm M."/>
            <person name="Cabau C."/>
            <person name="Klopp C."/>
            <person name="Thompson A.W."/>
            <person name="Robinson-Rechavi M."/>
            <person name="Braasch I."/>
            <person name="Lecointre G."/>
            <person name="Bobe J."/>
            <person name="Postlethwait J.H."/>
            <person name="Berthelot C."/>
            <person name="Roest Crollius H."/>
            <person name="Guiguen Y."/>
        </authorList>
    </citation>
    <scope>NUCLEOTIDE SEQUENCE</scope>
    <source>
        <strain evidence="1">WJC10195</strain>
    </source>
</reference>
<accession>A0A9Q1J3S9</accession>
<protein>
    <submittedName>
        <fullName evidence="1">Uncharacterized protein</fullName>
    </submittedName>
</protein>
<gene>
    <name evidence="1" type="ORF">SKAU_G00135890</name>
</gene>
<proteinExistence type="predicted"/>
<dbReference type="AlphaFoldDB" id="A0A9Q1J3S9"/>
<comment type="caution">
    <text evidence="1">The sequence shown here is derived from an EMBL/GenBank/DDBJ whole genome shotgun (WGS) entry which is preliminary data.</text>
</comment>